<dbReference type="InterPro" id="IPR022383">
    <property type="entry name" value="Lactate/malate_DH_C"/>
</dbReference>
<dbReference type="PRINTS" id="PR00086">
    <property type="entry name" value="LLDHDRGNASE"/>
</dbReference>
<dbReference type="AlphaFoldDB" id="A0A3L8E263"/>
<feature type="domain" description="Lactate/malate dehydrogenase N-terminal" evidence="4">
    <location>
        <begin position="63"/>
        <end position="198"/>
    </location>
</feature>
<evidence type="ECO:0000313" key="6">
    <source>
        <dbReference type="EMBL" id="RLU26757.1"/>
    </source>
</evidence>
<feature type="region of interest" description="Disordered" evidence="3">
    <location>
        <begin position="1"/>
        <end position="40"/>
    </location>
</feature>
<evidence type="ECO:0000313" key="7">
    <source>
        <dbReference type="Proteomes" id="UP000279307"/>
    </source>
</evidence>
<dbReference type="Gene3D" id="3.90.110.10">
    <property type="entry name" value="Lactate dehydrogenase/glycoside hydrolase, family 4, C-terminal"/>
    <property type="match status" value="2"/>
</dbReference>
<dbReference type="SUPFAM" id="SSF56327">
    <property type="entry name" value="LDH C-terminal domain-like"/>
    <property type="match status" value="2"/>
</dbReference>
<evidence type="ECO:0000259" key="4">
    <source>
        <dbReference type="Pfam" id="PF00056"/>
    </source>
</evidence>
<keyword evidence="2" id="KW-0520">NAD</keyword>
<evidence type="ECO:0000256" key="1">
    <source>
        <dbReference type="ARBA" id="ARBA00023002"/>
    </source>
</evidence>
<dbReference type="PANTHER" id="PTHR43128:SF16">
    <property type="entry name" value="L-LACTATE DEHYDROGENASE"/>
    <property type="match status" value="1"/>
</dbReference>
<feature type="domain" description="Lactate/malate dehydrogenase C-terminal" evidence="5">
    <location>
        <begin position="668"/>
        <end position="831"/>
    </location>
</feature>
<comment type="caution">
    <text evidence="6">The sequence shown here is derived from an EMBL/GenBank/DDBJ whole genome shotgun (WGS) entry which is preliminary data.</text>
</comment>
<dbReference type="Gene3D" id="3.40.50.720">
    <property type="entry name" value="NAD(P)-binding Rossmann-like Domain"/>
    <property type="match status" value="2"/>
</dbReference>
<dbReference type="Pfam" id="PF00056">
    <property type="entry name" value="Ldh_1_N"/>
    <property type="match status" value="2"/>
</dbReference>
<dbReference type="InterPro" id="IPR015955">
    <property type="entry name" value="Lactate_DH/Glyco_Ohase_4_C"/>
</dbReference>
<proteinExistence type="predicted"/>
<dbReference type="PANTHER" id="PTHR43128">
    <property type="entry name" value="L-2-HYDROXYCARBOXYLATE DEHYDROGENASE (NAD(P)(+))"/>
    <property type="match status" value="1"/>
</dbReference>
<keyword evidence="1" id="KW-0560">Oxidoreductase</keyword>
<dbReference type="GO" id="GO:0006089">
    <property type="term" value="P:lactate metabolic process"/>
    <property type="evidence" value="ECO:0007669"/>
    <property type="project" value="TreeGrafter"/>
</dbReference>
<dbReference type="GO" id="GO:0004459">
    <property type="term" value="F:L-lactate dehydrogenase (NAD+) activity"/>
    <property type="evidence" value="ECO:0007669"/>
    <property type="project" value="TreeGrafter"/>
</dbReference>
<evidence type="ECO:0008006" key="8">
    <source>
        <dbReference type="Google" id="ProtNLM"/>
    </source>
</evidence>
<feature type="domain" description="Lactate/malate dehydrogenase N-terminal" evidence="4">
    <location>
        <begin position="546"/>
        <end position="665"/>
    </location>
</feature>
<dbReference type="Pfam" id="PF02866">
    <property type="entry name" value="Ldh_1_C"/>
    <property type="match status" value="2"/>
</dbReference>
<dbReference type="InterPro" id="IPR001236">
    <property type="entry name" value="Lactate/malate_DH_N"/>
</dbReference>
<evidence type="ECO:0000256" key="3">
    <source>
        <dbReference type="SAM" id="MobiDB-lite"/>
    </source>
</evidence>
<dbReference type="EMBL" id="QOIP01000001">
    <property type="protein sequence ID" value="RLU26757.1"/>
    <property type="molecule type" value="Genomic_DNA"/>
</dbReference>
<organism evidence="6 7">
    <name type="scientific">Ooceraea biroi</name>
    <name type="common">Clonal raider ant</name>
    <name type="synonym">Cerapachys biroi</name>
    <dbReference type="NCBI Taxonomy" id="2015173"/>
    <lineage>
        <taxon>Eukaryota</taxon>
        <taxon>Metazoa</taxon>
        <taxon>Ecdysozoa</taxon>
        <taxon>Arthropoda</taxon>
        <taxon>Hexapoda</taxon>
        <taxon>Insecta</taxon>
        <taxon>Pterygota</taxon>
        <taxon>Neoptera</taxon>
        <taxon>Endopterygota</taxon>
        <taxon>Hymenoptera</taxon>
        <taxon>Apocrita</taxon>
        <taxon>Aculeata</taxon>
        <taxon>Formicoidea</taxon>
        <taxon>Formicidae</taxon>
        <taxon>Dorylinae</taxon>
        <taxon>Ooceraea</taxon>
    </lineage>
</organism>
<dbReference type="InterPro" id="IPR036291">
    <property type="entry name" value="NAD(P)-bd_dom_sf"/>
</dbReference>
<gene>
    <name evidence="6" type="ORF">DMN91_000554</name>
</gene>
<protein>
    <recommendedName>
        <fullName evidence="8">L-lactate dehydrogenase</fullName>
    </recommendedName>
</protein>
<evidence type="ECO:0000256" key="2">
    <source>
        <dbReference type="ARBA" id="ARBA00023027"/>
    </source>
</evidence>
<name>A0A3L8E263_OOCBI</name>
<evidence type="ECO:0000259" key="5">
    <source>
        <dbReference type="Pfam" id="PF02866"/>
    </source>
</evidence>
<feature type="compositionally biased region" description="Basic and acidic residues" evidence="3">
    <location>
        <begin position="7"/>
        <end position="29"/>
    </location>
</feature>
<dbReference type="InterPro" id="IPR001557">
    <property type="entry name" value="L-lactate/malate_DH"/>
</dbReference>
<dbReference type="OrthoDB" id="5405561at2759"/>
<reference evidence="6 7" key="1">
    <citation type="journal article" date="2018" name="Genome Res.">
        <title>The genomic architecture and molecular evolution of ant odorant receptors.</title>
        <authorList>
            <person name="McKenzie S.K."/>
            <person name="Kronauer D.J.C."/>
        </authorList>
    </citation>
    <scope>NUCLEOTIDE SEQUENCE [LARGE SCALE GENOMIC DNA]</scope>
    <source>
        <strain evidence="6">Clonal line C1</strain>
    </source>
</reference>
<dbReference type="SUPFAM" id="SSF51735">
    <property type="entry name" value="NAD(P)-binding Rossmann-fold domains"/>
    <property type="match status" value="2"/>
</dbReference>
<sequence length="841" mass="92158">MADEGFDVPREHDGQEDIDKETDGGDEQGKNGNIEKGPVTTTTKNALITKHLELCEAPPHCGKVSIVGTRKVGMACAIAILMRRIASEVCLIDQNLDRASAEAEDIQHAGIFLGCPLVTSTSDFYKLKDSAVVVIAVCETKPGEELNVKHNVEVFKKIIPIIAKVAYKAVLLVVTQPIDVMSYITWKLSKFPSSRVLGTGTLLDSSRFQDLLSQKLGLARTSISCVNIGAQGDSVSIWSSIHVAGTRICDINPRMGQADDPEKWCDISAAVNKTEAELNRKKGKRGPSCWALGFCTAEIVDAIVRNTKVVLPVSTYVHTCIHGTDKDVYMSLPCVVGQGGVHSNVRQDLNNYEKEALQRCANNIRDVLRECGILYEPIDVLQRLFGLVTPQNIGASNMAESIKKSSPVTGQTATFLLTKQAEHLADDHRVKVAVIGSAPKGVAVAIAILFKLGRSHQRDHRKIRTYDYHGLPSREICYTPEFFVATRGTRHLSSSWFLRFPSCCDAPSGWLNAAYQAVRIMPDKTLGERYVVCVYPGPNLHQYASNCRLASELVLIDVNEDLAKAEAEDISHAAAYLGNPKIIGTKDYVCARNAAICVITVGSQSDEDQEPADYLEHNLKIFKDIIPNVCKYAPCSVLLILSKPVDVMSYVAMKLSGFSSNRVIGLGTFLDSCRFQYFIAQKLGISTSAVQALIIGESGPASVPVWSAVAVMGMPLKEINKDIGTETDPESWENLHTKVINTDNELITKKGYHSWAVGICAGEIVDAVVRNTCACFTVSTYVKGCQHGQEKDIFMSLPCIVGRNGVESYIRLSYTPKEQELMTVSSQRIYETQKTILDKIE</sequence>
<feature type="domain" description="Lactate/malate dehydrogenase C-terminal" evidence="5">
    <location>
        <begin position="201"/>
        <end position="368"/>
    </location>
</feature>
<accession>A0A3L8E263</accession>
<dbReference type="Proteomes" id="UP000279307">
    <property type="component" value="Chromosome 1"/>
</dbReference>